<dbReference type="GO" id="GO:0005524">
    <property type="term" value="F:ATP binding"/>
    <property type="evidence" value="ECO:0007669"/>
    <property type="project" value="UniProtKB-KW"/>
</dbReference>
<feature type="domain" description="ABC transporter" evidence="4">
    <location>
        <begin position="2"/>
        <end position="194"/>
    </location>
</feature>
<keyword evidence="1" id="KW-0813">Transport</keyword>
<keyword evidence="2" id="KW-0547">Nucleotide-binding</keyword>
<dbReference type="InterPro" id="IPR050093">
    <property type="entry name" value="ABC_SmlMolc_Importer"/>
</dbReference>
<dbReference type="EMBL" id="ACZL01000021">
    <property type="protein sequence ID" value="EHI55497.1"/>
    <property type="molecule type" value="Genomic_DNA"/>
</dbReference>
<evidence type="ECO:0000256" key="3">
    <source>
        <dbReference type="ARBA" id="ARBA00022840"/>
    </source>
</evidence>
<evidence type="ECO:0000313" key="5">
    <source>
        <dbReference type="EMBL" id="EHI55497.1"/>
    </source>
</evidence>
<dbReference type="Proteomes" id="UP000003011">
    <property type="component" value="Unassembled WGS sequence"/>
</dbReference>
<dbReference type="OrthoDB" id="9801958at2"/>
<proteinExistence type="predicted"/>
<dbReference type="RefSeq" id="WP_005540667.1">
    <property type="nucleotide sequence ID" value="NZ_JH378832.1"/>
</dbReference>
<evidence type="ECO:0000256" key="1">
    <source>
        <dbReference type="ARBA" id="ARBA00022448"/>
    </source>
</evidence>
<dbReference type="AlphaFoldDB" id="G5GI22"/>
<accession>G5GI22</accession>
<dbReference type="Gene3D" id="3.40.50.300">
    <property type="entry name" value="P-loop containing nucleotide triphosphate hydrolases"/>
    <property type="match status" value="1"/>
</dbReference>
<comment type="caution">
    <text evidence="5">The sequence shown here is derived from an EMBL/GenBank/DDBJ whole genome shotgun (WGS) entry which is preliminary data.</text>
</comment>
<dbReference type="PROSITE" id="PS50893">
    <property type="entry name" value="ABC_TRANSPORTER_2"/>
    <property type="match status" value="1"/>
</dbReference>
<dbReference type="InterPro" id="IPR003593">
    <property type="entry name" value="AAA+_ATPase"/>
</dbReference>
<dbReference type="Pfam" id="PF00005">
    <property type="entry name" value="ABC_tran"/>
    <property type="match status" value="1"/>
</dbReference>
<evidence type="ECO:0000256" key="2">
    <source>
        <dbReference type="ARBA" id="ARBA00022741"/>
    </source>
</evidence>
<gene>
    <name evidence="5" type="ORF">HMPREF9333_01212</name>
</gene>
<dbReference type="eggNOG" id="COG3842">
    <property type="taxonomic scope" value="Bacteria"/>
</dbReference>
<dbReference type="InterPro" id="IPR003439">
    <property type="entry name" value="ABC_transporter-like_ATP-bd"/>
</dbReference>
<name>G5GI22_9FIRM</name>
<evidence type="ECO:0000259" key="4">
    <source>
        <dbReference type="PROSITE" id="PS50893"/>
    </source>
</evidence>
<keyword evidence="6" id="KW-1185">Reference proteome</keyword>
<dbReference type="SUPFAM" id="SSF52540">
    <property type="entry name" value="P-loop containing nucleoside triphosphate hydrolases"/>
    <property type="match status" value="1"/>
</dbReference>
<dbReference type="SMART" id="SM00382">
    <property type="entry name" value="AAA"/>
    <property type="match status" value="1"/>
</dbReference>
<dbReference type="PANTHER" id="PTHR42781:SF8">
    <property type="entry name" value="BICARBONATE TRANSPORT ATP-BINDING PROTEIN CMPC"/>
    <property type="match status" value="1"/>
</dbReference>
<protein>
    <recommendedName>
        <fullName evidence="4">ABC transporter domain-containing protein</fullName>
    </recommendedName>
</protein>
<dbReference type="PANTHER" id="PTHR42781">
    <property type="entry name" value="SPERMIDINE/PUTRESCINE IMPORT ATP-BINDING PROTEIN POTA"/>
    <property type="match status" value="1"/>
</dbReference>
<dbReference type="PROSITE" id="PS00211">
    <property type="entry name" value="ABC_TRANSPORTER_1"/>
    <property type="match status" value="1"/>
</dbReference>
<keyword evidence="3" id="KW-0067">ATP-binding</keyword>
<reference evidence="5 6" key="1">
    <citation type="submission" date="2011-08" db="EMBL/GenBank/DDBJ databases">
        <title>The Genome Sequence of Johnsonella ignava ATCC 51276.</title>
        <authorList>
            <consortium name="The Broad Institute Genome Sequencing Platform"/>
            <person name="Earl A."/>
            <person name="Ward D."/>
            <person name="Feldgarden M."/>
            <person name="Gevers D."/>
            <person name="Izard J."/>
            <person name="Blanton J.M."/>
            <person name="Baranova O.V."/>
            <person name="Dewhirst F.E."/>
            <person name="Young S.K."/>
            <person name="Zeng Q."/>
            <person name="Gargeya S."/>
            <person name="Fitzgerald M."/>
            <person name="Haas B."/>
            <person name="Abouelleil A."/>
            <person name="Alvarado L."/>
            <person name="Arachchi H.M."/>
            <person name="Berlin A."/>
            <person name="Brown A."/>
            <person name="Chapman S.B."/>
            <person name="Chen Z."/>
            <person name="Dunbar C."/>
            <person name="Freedman E."/>
            <person name="Gearin G."/>
            <person name="Gellesch M."/>
            <person name="Goldberg J."/>
            <person name="Griggs A."/>
            <person name="Gujja S."/>
            <person name="Heiman D."/>
            <person name="Howarth C."/>
            <person name="Larson L."/>
            <person name="Lui A."/>
            <person name="MacDonald P.J.P."/>
            <person name="Montmayeur A."/>
            <person name="Murphy C."/>
            <person name="Neiman D."/>
            <person name="Pearson M."/>
            <person name="Priest M."/>
            <person name="Roberts A."/>
            <person name="Saif S."/>
            <person name="Shea T."/>
            <person name="Shenoy N."/>
            <person name="Sisk P."/>
            <person name="Stolte C."/>
            <person name="Sykes S."/>
            <person name="Wortman J."/>
            <person name="Nusbaum C."/>
            <person name="Birren B."/>
        </authorList>
    </citation>
    <scope>NUCLEOTIDE SEQUENCE [LARGE SCALE GENOMIC DNA]</scope>
    <source>
        <strain evidence="5 6">ATCC 51276</strain>
    </source>
</reference>
<dbReference type="InterPro" id="IPR027417">
    <property type="entry name" value="P-loop_NTPase"/>
</dbReference>
<organism evidence="5 6">
    <name type="scientific">Johnsonella ignava ATCC 51276</name>
    <dbReference type="NCBI Taxonomy" id="679200"/>
    <lineage>
        <taxon>Bacteria</taxon>
        <taxon>Bacillati</taxon>
        <taxon>Bacillota</taxon>
        <taxon>Clostridia</taxon>
        <taxon>Lachnospirales</taxon>
        <taxon>Lachnospiraceae</taxon>
        <taxon>Johnsonella</taxon>
    </lineage>
</organism>
<dbReference type="InterPro" id="IPR017871">
    <property type="entry name" value="ABC_transporter-like_CS"/>
</dbReference>
<sequence length="196" mass="22087">MLVINNLCKKFGQKILFKNFNLELKGNESICITGSSGCGKSTLLDMIMGIETFDGGSIKKDAKKISAVFQEDRLIEDLSCYRNIAIVKGYADNKDKRMQRENIEKIAFELGIGSLLLQKAGSLSGGEKRRLCIARALYHNGDLMIFDEAFKGLDMELKKNVLLYVKKSTADKQCILVSHDEDENMIFQFRKISLND</sequence>
<dbReference type="STRING" id="679200.HMPREF9333_01212"/>
<dbReference type="GO" id="GO:0016887">
    <property type="term" value="F:ATP hydrolysis activity"/>
    <property type="evidence" value="ECO:0007669"/>
    <property type="project" value="InterPro"/>
</dbReference>
<evidence type="ECO:0000313" key="6">
    <source>
        <dbReference type="Proteomes" id="UP000003011"/>
    </source>
</evidence>
<dbReference type="HOGENOM" id="CLU_000604_1_22_9"/>